<sequence>MRAFLSPLLLMLGLAGPALAQAPSGPSAANSAPDESWLSYPGPEAPAPPPEPLPPPLPVRTSGGRVTQSRPPPEPLKPNRVSLYGGGVLEPGRVGAGLMLGFPLASARVSVGVLPRLDAGIGVDSLYGIMNEVRGYARFELVQGEEAHLAVSVEGGHAFFLSTPSQEEFGARYFTGRRNWNVAPGLVGSLPLGVRTRGFLDVRYLLAFDTQPFQRTPLGGRPEGVQVSGNFLFRAGLEVPFSERTSYIVMVGANIQGREEDAAFMPAVGVGVVTGF</sequence>
<organism evidence="3 4">
    <name type="scientific">Hyalangium minutum</name>
    <dbReference type="NCBI Taxonomy" id="394096"/>
    <lineage>
        <taxon>Bacteria</taxon>
        <taxon>Pseudomonadati</taxon>
        <taxon>Myxococcota</taxon>
        <taxon>Myxococcia</taxon>
        <taxon>Myxococcales</taxon>
        <taxon>Cystobacterineae</taxon>
        <taxon>Archangiaceae</taxon>
        <taxon>Hyalangium</taxon>
    </lineage>
</organism>
<protein>
    <recommendedName>
        <fullName evidence="5">Outer membrane protein beta-barrel domain-containing protein</fullName>
    </recommendedName>
</protein>
<comment type="caution">
    <text evidence="3">The sequence shown here is derived from an EMBL/GenBank/DDBJ whole genome shotgun (WGS) entry which is preliminary data.</text>
</comment>
<evidence type="ECO:0000256" key="1">
    <source>
        <dbReference type="SAM" id="MobiDB-lite"/>
    </source>
</evidence>
<dbReference type="EMBL" id="JMCB01000025">
    <property type="protein sequence ID" value="KFE61046.1"/>
    <property type="molecule type" value="Genomic_DNA"/>
</dbReference>
<accession>A0A085W033</accession>
<evidence type="ECO:0000256" key="2">
    <source>
        <dbReference type="SAM" id="SignalP"/>
    </source>
</evidence>
<dbReference type="Proteomes" id="UP000028725">
    <property type="component" value="Unassembled WGS sequence"/>
</dbReference>
<feature type="chain" id="PRO_5001799310" description="Outer membrane protein beta-barrel domain-containing protein" evidence="2">
    <location>
        <begin position="21"/>
        <end position="276"/>
    </location>
</feature>
<dbReference type="RefSeq" id="WP_044198395.1">
    <property type="nucleotide sequence ID" value="NZ_JMCB01000025.1"/>
</dbReference>
<evidence type="ECO:0000313" key="4">
    <source>
        <dbReference type="Proteomes" id="UP000028725"/>
    </source>
</evidence>
<keyword evidence="4" id="KW-1185">Reference proteome</keyword>
<proteinExistence type="predicted"/>
<evidence type="ECO:0000313" key="3">
    <source>
        <dbReference type="EMBL" id="KFE61046.1"/>
    </source>
</evidence>
<feature type="region of interest" description="Disordered" evidence="1">
    <location>
        <begin position="20"/>
        <end position="81"/>
    </location>
</feature>
<keyword evidence="2" id="KW-0732">Signal</keyword>
<feature type="compositionally biased region" description="Pro residues" evidence="1">
    <location>
        <begin position="43"/>
        <end position="58"/>
    </location>
</feature>
<feature type="compositionally biased region" description="Low complexity" evidence="1">
    <location>
        <begin position="20"/>
        <end position="33"/>
    </location>
</feature>
<reference evidence="3 4" key="1">
    <citation type="submission" date="2014-04" db="EMBL/GenBank/DDBJ databases">
        <title>Genome assembly of Hyalangium minutum DSM 14724.</title>
        <authorList>
            <person name="Sharma G."/>
            <person name="Subramanian S."/>
        </authorList>
    </citation>
    <scope>NUCLEOTIDE SEQUENCE [LARGE SCALE GENOMIC DNA]</scope>
    <source>
        <strain evidence="3 4">DSM 14724</strain>
    </source>
</reference>
<dbReference type="AlphaFoldDB" id="A0A085W033"/>
<name>A0A085W033_9BACT</name>
<feature type="signal peptide" evidence="2">
    <location>
        <begin position="1"/>
        <end position="20"/>
    </location>
</feature>
<dbReference type="STRING" id="394096.DB31_4481"/>
<evidence type="ECO:0008006" key="5">
    <source>
        <dbReference type="Google" id="ProtNLM"/>
    </source>
</evidence>
<gene>
    <name evidence="3" type="ORF">DB31_4481</name>
</gene>